<accession>A0ABW4BA13</accession>
<keyword evidence="3" id="KW-1185">Reference proteome</keyword>
<evidence type="ECO:0000313" key="2">
    <source>
        <dbReference type="EMBL" id="MFD1393754.1"/>
    </source>
</evidence>
<dbReference type="PROSITE" id="PS51257">
    <property type="entry name" value="PROKAR_LIPOPROTEIN"/>
    <property type="match status" value="1"/>
</dbReference>
<feature type="signal peptide" evidence="1">
    <location>
        <begin position="1"/>
        <end position="24"/>
    </location>
</feature>
<dbReference type="Proteomes" id="UP001597249">
    <property type="component" value="Unassembled WGS sequence"/>
</dbReference>
<gene>
    <name evidence="2" type="ORF">ACFQ3L_09270</name>
</gene>
<dbReference type="RefSeq" id="WP_125585715.1">
    <property type="nucleotide sequence ID" value="NZ_JBHTMO010000029.1"/>
</dbReference>
<name>A0ABW4BA13_9LACO</name>
<dbReference type="EMBL" id="JBHTMO010000029">
    <property type="protein sequence ID" value="MFD1393754.1"/>
    <property type="molecule type" value="Genomic_DNA"/>
</dbReference>
<keyword evidence="1" id="KW-0732">Signal</keyword>
<comment type="caution">
    <text evidence="2">The sequence shown here is derived from an EMBL/GenBank/DDBJ whole genome shotgun (WGS) entry which is preliminary data.</text>
</comment>
<reference evidence="3" key="1">
    <citation type="journal article" date="2019" name="Int. J. Syst. Evol. Microbiol.">
        <title>The Global Catalogue of Microorganisms (GCM) 10K type strain sequencing project: providing services to taxonomists for standard genome sequencing and annotation.</title>
        <authorList>
            <consortium name="The Broad Institute Genomics Platform"/>
            <consortium name="The Broad Institute Genome Sequencing Center for Infectious Disease"/>
            <person name="Wu L."/>
            <person name="Ma J."/>
        </authorList>
    </citation>
    <scope>NUCLEOTIDE SEQUENCE [LARGE SCALE GENOMIC DNA]</scope>
    <source>
        <strain evidence="3">CCM 8911</strain>
    </source>
</reference>
<feature type="chain" id="PRO_5046754539" evidence="1">
    <location>
        <begin position="25"/>
        <end position="126"/>
    </location>
</feature>
<proteinExistence type="predicted"/>
<evidence type="ECO:0000313" key="3">
    <source>
        <dbReference type="Proteomes" id="UP001597249"/>
    </source>
</evidence>
<sequence>MKKWLMIASAVFVLILAGCQKRQADYAEVYNAAGQRVATVKKAAGIKKLSAIAGRLGSAKKATLSAHAKIAYRYVLHEVKSGHQITLSVYRGENAVKVKNIPVLGVGPWRISQADAATLDRPSSLK</sequence>
<evidence type="ECO:0000256" key="1">
    <source>
        <dbReference type="SAM" id="SignalP"/>
    </source>
</evidence>
<organism evidence="2 3">
    <name type="scientific">Lacticaseibacillus jixianensis</name>
    <dbReference type="NCBI Taxonomy" id="2486012"/>
    <lineage>
        <taxon>Bacteria</taxon>
        <taxon>Bacillati</taxon>
        <taxon>Bacillota</taxon>
        <taxon>Bacilli</taxon>
        <taxon>Lactobacillales</taxon>
        <taxon>Lactobacillaceae</taxon>
        <taxon>Lacticaseibacillus</taxon>
    </lineage>
</organism>
<protein>
    <submittedName>
        <fullName evidence="2">Uncharacterized protein</fullName>
    </submittedName>
</protein>